<dbReference type="EMBL" id="VDMD01000001">
    <property type="protein sequence ID" value="TRM69051.1"/>
    <property type="molecule type" value="Genomic_DNA"/>
</dbReference>
<comment type="caution">
    <text evidence="1">The sequence shown here is derived from an EMBL/GenBank/DDBJ whole genome shotgun (WGS) entry which is preliminary data.</text>
</comment>
<organism evidence="1 2">
    <name type="scientific">Schizophyllum amplum</name>
    <dbReference type="NCBI Taxonomy" id="97359"/>
    <lineage>
        <taxon>Eukaryota</taxon>
        <taxon>Fungi</taxon>
        <taxon>Dikarya</taxon>
        <taxon>Basidiomycota</taxon>
        <taxon>Agaricomycotina</taxon>
        <taxon>Agaricomycetes</taxon>
        <taxon>Agaricomycetidae</taxon>
        <taxon>Agaricales</taxon>
        <taxon>Schizophyllaceae</taxon>
        <taxon>Schizophyllum</taxon>
    </lineage>
</organism>
<reference evidence="1 2" key="1">
    <citation type="journal article" date="2019" name="New Phytol.">
        <title>Comparative genomics reveals unique wood-decay strategies and fruiting body development in the Schizophyllaceae.</title>
        <authorList>
            <person name="Almasi E."/>
            <person name="Sahu N."/>
            <person name="Krizsan K."/>
            <person name="Balint B."/>
            <person name="Kovacs G.M."/>
            <person name="Kiss B."/>
            <person name="Cseklye J."/>
            <person name="Drula E."/>
            <person name="Henrissat B."/>
            <person name="Nagy I."/>
            <person name="Chovatia M."/>
            <person name="Adam C."/>
            <person name="LaButti K."/>
            <person name="Lipzen A."/>
            <person name="Riley R."/>
            <person name="Grigoriev I.V."/>
            <person name="Nagy L.G."/>
        </authorList>
    </citation>
    <scope>NUCLEOTIDE SEQUENCE [LARGE SCALE GENOMIC DNA]</scope>
    <source>
        <strain evidence="1 2">NL-1724</strain>
    </source>
</reference>
<proteinExistence type="predicted"/>
<evidence type="ECO:0000313" key="2">
    <source>
        <dbReference type="Proteomes" id="UP000320762"/>
    </source>
</evidence>
<dbReference type="AlphaFoldDB" id="A0A550CW94"/>
<accession>A0A550CW94</accession>
<gene>
    <name evidence="1" type="ORF">BD626DRAFT_472736</name>
</gene>
<keyword evidence="2" id="KW-1185">Reference proteome</keyword>
<dbReference type="Proteomes" id="UP000320762">
    <property type="component" value="Unassembled WGS sequence"/>
</dbReference>
<evidence type="ECO:0000313" key="1">
    <source>
        <dbReference type="EMBL" id="TRM69051.1"/>
    </source>
</evidence>
<protein>
    <submittedName>
        <fullName evidence="1">Uncharacterized protein</fullName>
    </submittedName>
</protein>
<name>A0A550CW94_9AGAR</name>
<sequence>MHTSHAGPLVGIVEFMRAALWLSATLGGDPVEGQRFKRRQRRTSFSSIMRTDDSFECIRSFISIASSYIGCLQLASAKVERRVLRRK</sequence>